<accession>A0ABV3JTJ3</accession>
<keyword evidence="2" id="KW-1185">Reference proteome</keyword>
<organism evidence="1 2">
    <name type="scientific">Streptomyces orinoci</name>
    <name type="common">Streptoverticillium orinoci</name>
    <dbReference type="NCBI Taxonomy" id="67339"/>
    <lineage>
        <taxon>Bacteria</taxon>
        <taxon>Bacillati</taxon>
        <taxon>Actinomycetota</taxon>
        <taxon>Actinomycetes</taxon>
        <taxon>Kitasatosporales</taxon>
        <taxon>Streptomycetaceae</taxon>
        <taxon>Streptomyces</taxon>
    </lineage>
</organism>
<dbReference type="RefSeq" id="WP_109282644.1">
    <property type="nucleotide sequence ID" value="NZ_JBFAUK010000004.1"/>
</dbReference>
<comment type="caution">
    <text evidence="1">The sequence shown here is derived from an EMBL/GenBank/DDBJ whole genome shotgun (WGS) entry which is preliminary data.</text>
</comment>
<dbReference type="EMBL" id="JBFAUK010000004">
    <property type="protein sequence ID" value="MEV5506192.1"/>
    <property type="molecule type" value="Genomic_DNA"/>
</dbReference>
<dbReference type="Gene3D" id="2.50.20.20">
    <property type="match status" value="1"/>
</dbReference>
<sequence>MAVRGHGRGRVAATVALGVLLAGCATSGPGQREEGAGSAALMGSAEDPARALAAVRAVPAVLARAGGAWVRTAMETESGGTRLTIRGSGVYDFARPVGELTVLAPGDVTGALEHRPITEVFIPGALYMKNRGAGVPADKWVRLETGALGDGDLLTSGATDPLAAAELLAGAREVAYLRDETVDGARVRHYWGTVDLKDAARRAPARDRAVLLAAARGFSGGTVAFDASLDEQGRARVLRYRFRVRSRDGRGRALPGTVVSTVELVSFGAVRPRVRLPVPGDIYAGRVAAPQK</sequence>
<dbReference type="Proteomes" id="UP001552594">
    <property type="component" value="Unassembled WGS sequence"/>
</dbReference>
<evidence type="ECO:0008006" key="3">
    <source>
        <dbReference type="Google" id="ProtNLM"/>
    </source>
</evidence>
<dbReference type="PROSITE" id="PS51257">
    <property type="entry name" value="PROKAR_LIPOPROTEIN"/>
    <property type="match status" value="1"/>
</dbReference>
<proteinExistence type="predicted"/>
<evidence type="ECO:0000313" key="1">
    <source>
        <dbReference type="EMBL" id="MEV5506192.1"/>
    </source>
</evidence>
<gene>
    <name evidence="1" type="ORF">AB0L16_06900</name>
</gene>
<evidence type="ECO:0000313" key="2">
    <source>
        <dbReference type="Proteomes" id="UP001552594"/>
    </source>
</evidence>
<name>A0ABV3JTJ3_STRON</name>
<dbReference type="SUPFAM" id="SSF89392">
    <property type="entry name" value="Prokaryotic lipoproteins and lipoprotein localization factors"/>
    <property type="match status" value="1"/>
</dbReference>
<protein>
    <recommendedName>
        <fullName evidence="3">Lipoprotein</fullName>
    </recommendedName>
</protein>
<dbReference type="InterPro" id="IPR029046">
    <property type="entry name" value="LolA/LolB/LppX"/>
</dbReference>
<reference evidence="1 2" key="1">
    <citation type="submission" date="2024-06" db="EMBL/GenBank/DDBJ databases">
        <title>The Natural Products Discovery Center: Release of the First 8490 Sequenced Strains for Exploring Actinobacteria Biosynthetic Diversity.</title>
        <authorList>
            <person name="Kalkreuter E."/>
            <person name="Kautsar S.A."/>
            <person name="Yang D."/>
            <person name="Bader C.D."/>
            <person name="Teijaro C.N."/>
            <person name="Fluegel L."/>
            <person name="Davis C.M."/>
            <person name="Simpson J.R."/>
            <person name="Lauterbach L."/>
            <person name="Steele A.D."/>
            <person name="Gui C."/>
            <person name="Meng S."/>
            <person name="Li G."/>
            <person name="Viehrig K."/>
            <person name="Ye F."/>
            <person name="Su P."/>
            <person name="Kiefer A.F."/>
            <person name="Nichols A."/>
            <person name="Cepeda A.J."/>
            <person name="Yan W."/>
            <person name="Fan B."/>
            <person name="Jiang Y."/>
            <person name="Adhikari A."/>
            <person name="Zheng C.-J."/>
            <person name="Schuster L."/>
            <person name="Cowan T.M."/>
            <person name="Smanski M.J."/>
            <person name="Chevrette M.G."/>
            <person name="De Carvalho L.P.S."/>
            <person name="Shen B."/>
        </authorList>
    </citation>
    <scope>NUCLEOTIDE SEQUENCE [LARGE SCALE GENOMIC DNA]</scope>
    <source>
        <strain evidence="1 2">NPDC052347</strain>
    </source>
</reference>